<proteinExistence type="predicted"/>
<dbReference type="AlphaFoldDB" id="A0A2N0D1Q7"/>
<keyword evidence="1" id="KW-0812">Transmembrane</keyword>
<accession>A0A2N0D1Q7</accession>
<evidence type="ECO:0000313" key="2">
    <source>
        <dbReference type="EMBL" id="PKA40060.1"/>
    </source>
</evidence>
<evidence type="ECO:0000313" key="3">
    <source>
        <dbReference type="Proteomes" id="UP000232164"/>
    </source>
</evidence>
<reference evidence="2 3" key="1">
    <citation type="submission" date="2017-11" db="EMBL/GenBank/DDBJ databases">
        <authorList>
            <person name="Han C.G."/>
        </authorList>
    </citation>
    <scope>NUCLEOTIDE SEQUENCE [LARGE SCALE GENOMIC DNA]</scope>
    <source>
        <strain evidence="2 3">HCNT1</strain>
    </source>
</reference>
<evidence type="ECO:0000256" key="1">
    <source>
        <dbReference type="SAM" id="Phobius"/>
    </source>
</evidence>
<gene>
    <name evidence="2" type="ORF">CWR43_29580</name>
</gene>
<name>A0A2N0D1Q7_RHISU</name>
<comment type="caution">
    <text evidence="2">The sequence shown here is derived from an EMBL/GenBank/DDBJ whole genome shotgun (WGS) entry which is preliminary data.</text>
</comment>
<organism evidence="2 3">
    <name type="scientific">Rhizobium sullae</name>
    <name type="common">Rhizobium hedysari</name>
    <dbReference type="NCBI Taxonomy" id="50338"/>
    <lineage>
        <taxon>Bacteria</taxon>
        <taxon>Pseudomonadati</taxon>
        <taxon>Pseudomonadota</taxon>
        <taxon>Alphaproteobacteria</taxon>
        <taxon>Hyphomicrobiales</taxon>
        <taxon>Rhizobiaceae</taxon>
        <taxon>Rhizobium/Agrobacterium group</taxon>
        <taxon>Rhizobium</taxon>
    </lineage>
</organism>
<sequence>MKDNRHDYIYQTTDPKSDEAVGKMIFAVMVLVGVLYVLQLVFETVADWYYAAMNWASETAAYIASFWPF</sequence>
<dbReference type="Proteomes" id="UP000232164">
    <property type="component" value="Unassembled WGS sequence"/>
</dbReference>
<protein>
    <submittedName>
        <fullName evidence="2">Uncharacterized protein</fullName>
    </submittedName>
</protein>
<keyword evidence="1" id="KW-1133">Transmembrane helix</keyword>
<keyword evidence="1" id="KW-0472">Membrane</keyword>
<reference evidence="2 3" key="2">
    <citation type="submission" date="2017-12" db="EMBL/GenBank/DDBJ databases">
        <title>Genome sequence of Rhizobium sullae HCNT1 isolated from Sulla coronaria nodules and featuring peculiar denitrification phenotypes.</title>
        <authorList>
            <person name="De Diego-Diaz B."/>
            <person name="Treu L."/>
            <person name="Campanaro S."/>
            <person name="Da Silva Duarte V."/>
            <person name="Basaglia M."/>
            <person name="Favaro L."/>
            <person name="Casella S."/>
            <person name="Squartini A."/>
        </authorList>
    </citation>
    <scope>NUCLEOTIDE SEQUENCE [LARGE SCALE GENOMIC DNA]</scope>
    <source>
        <strain evidence="2 3">HCNT1</strain>
    </source>
</reference>
<feature type="transmembrane region" description="Helical" evidence="1">
    <location>
        <begin position="21"/>
        <end position="42"/>
    </location>
</feature>
<dbReference type="RefSeq" id="WP_100772827.1">
    <property type="nucleotide sequence ID" value="NZ_PIQN01000023.1"/>
</dbReference>
<dbReference type="EMBL" id="PIQN01000023">
    <property type="protein sequence ID" value="PKA40060.1"/>
    <property type="molecule type" value="Genomic_DNA"/>
</dbReference>